<sequence>MSERLVPTPGQTVGPFFGYALPFEGGERLVPASHPGAVRLRGTVLDGAGDPVPDALLEIWQADEQGRAPRREGSWHRDPFEFTGFGRTPVDPAGRYAFTTVVPGAAEPGRAPFVAMTVFARGLLDRLLTRVYLPLDEDVLAADPFLASLPEDRRRTLVAGRDEHGFVFDVHLQGEHETVFLDFEPATGDR</sequence>
<evidence type="ECO:0000256" key="2">
    <source>
        <dbReference type="ARBA" id="ARBA00022964"/>
    </source>
</evidence>
<dbReference type="Gene3D" id="2.60.130.10">
    <property type="entry name" value="Aromatic compound dioxygenase"/>
    <property type="match status" value="1"/>
</dbReference>
<keyword evidence="6" id="KW-1185">Reference proteome</keyword>
<evidence type="ECO:0000313" key="5">
    <source>
        <dbReference type="EMBL" id="SDS03152.1"/>
    </source>
</evidence>
<dbReference type="RefSeq" id="WP_091726735.1">
    <property type="nucleotide sequence ID" value="NZ_LT629757.1"/>
</dbReference>
<name>A0A1H1NW05_9ACTN</name>
<dbReference type="GO" id="GO:0008199">
    <property type="term" value="F:ferric iron binding"/>
    <property type="evidence" value="ECO:0007669"/>
    <property type="project" value="InterPro"/>
</dbReference>
<evidence type="ECO:0000256" key="1">
    <source>
        <dbReference type="ARBA" id="ARBA00007825"/>
    </source>
</evidence>
<dbReference type="InterPro" id="IPR050770">
    <property type="entry name" value="Intradiol_RC_Dioxygenase"/>
</dbReference>
<evidence type="ECO:0000313" key="6">
    <source>
        <dbReference type="Proteomes" id="UP000198859"/>
    </source>
</evidence>
<dbReference type="GO" id="GO:0018578">
    <property type="term" value="F:protocatechuate 3,4-dioxygenase activity"/>
    <property type="evidence" value="ECO:0007669"/>
    <property type="project" value="InterPro"/>
</dbReference>
<dbReference type="PANTHER" id="PTHR33711:SF9">
    <property type="entry name" value="PROTOCATECHUATE 3,4-DIOXYGENASE ALPHA CHAIN"/>
    <property type="match status" value="1"/>
</dbReference>
<dbReference type="STRING" id="642780.SAMN04488570_0981"/>
<dbReference type="OrthoDB" id="9805815at2"/>
<dbReference type="InterPro" id="IPR012786">
    <property type="entry name" value="Protocat_dOase_a"/>
</dbReference>
<dbReference type="PANTHER" id="PTHR33711">
    <property type="entry name" value="DIOXYGENASE, PUTATIVE (AFU_ORTHOLOGUE AFUA_2G02910)-RELATED"/>
    <property type="match status" value="1"/>
</dbReference>
<proteinExistence type="inferred from homology"/>
<dbReference type="EMBL" id="LT629757">
    <property type="protein sequence ID" value="SDS03152.1"/>
    <property type="molecule type" value="Genomic_DNA"/>
</dbReference>
<protein>
    <submittedName>
        <fullName evidence="5">Protocatechuate 3,4-dioxygenase, alpha subunit</fullName>
    </submittedName>
</protein>
<evidence type="ECO:0000256" key="3">
    <source>
        <dbReference type="ARBA" id="ARBA00023002"/>
    </source>
</evidence>
<gene>
    <name evidence="5" type="ORF">SAMN04488570_0981</name>
</gene>
<dbReference type="Proteomes" id="UP000198859">
    <property type="component" value="Chromosome I"/>
</dbReference>
<dbReference type="InterPro" id="IPR000627">
    <property type="entry name" value="Intradiol_dOase_C"/>
</dbReference>
<feature type="domain" description="Intradiol ring-cleavage dioxygenases" evidence="4">
    <location>
        <begin position="38"/>
        <end position="134"/>
    </location>
</feature>
<keyword evidence="2 5" id="KW-0223">Dioxygenase</keyword>
<evidence type="ECO:0000259" key="4">
    <source>
        <dbReference type="Pfam" id="PF00775"/>
    </source>
</evidence>
<keyword evidence="3" id="KW-0560">Oxidoreductase</keyword>
<accession>A0A1H1NW05</accession>
<dbReference type="NCBIfam" id="TIGR02423">
    <property type="entry name" value="protocat_alph"/>
    <property type="match status" value="1"/>
</dbReference>
<dbReference type="AlphaFoldDB" id="A0A1H1NW05"/>
<dbReference type="Pfam" id="PF00775">
    <property type="entry name" value="Dioxygenase_C"/>
    <property type="match status" value="1"/>
</dbReference>
<comment type="similarity">
    <text evidence="1">Belongs to the intradiol ring-cleavage dioxygenase family.</text>
</comment>
<reference evidence="6" key="1">
    <citation type="submission" date="2016-10" db="EMBL/GenBank/DDBJ databases">
        <authorList>
            <person name="Varghese N."/>
            <person name="Submissions S."/>
        </authorList>
    </citation>
    <scope>NUCLEOTIDE SEQUENCE [LARGE SCALE GENOMIC DNA]</scope>
    <source>
        <strain evidence="6">DSM 22127</strain>
    </source>
</reference>
<dbReference type="SUPFAM" id="SSF49482">
    <property type="entry name" value="Aromatic compound dioxygenase"/>
    <property type="match status" value="1"/>
</dbReference>
<organism evidence="5 6">
    <name type="scientific">Nocardioides scoriae</name>
    <dbReference type="NCBI Taxonomy" id="642780"/>
    <lineage>
        <taxon>Bacteria</taxon>
        <taxon>Bacillati</taxon>
        <taxon>Actinomycetota</taxon>
        <taxon>Actinomycetes</taxon>
        <taxon>Propionibacteriales</taxon>
        <taxon>Nocardioidaceae</taxon>
        <taxon>Nocardioides</taxon>
    </lineage>
</organism>
<dbReference type="InterPro" id="IPR015889">
    <property type="entry name" value="Intradiol_dOase_core"/>
</dbReference>